<protein>
    <submittedName>
        <fullName evidence="2">Uncharacterized protein</fullName>
    </submittedName>
</protein>
<keyword evidence="1" id="KW-0472">Membrane</keyword>
<name>A0AAD3TWX6_9TREE</name>
<feature type="transmembrane region" description="Helical" evidence="1">
    <location>
        <begin position="65"/>
        <end position="82"/>
    </location>
</feature>
<proteinExistence type="predicted"/>
<organism evidence="2 3">
    <name type="scientific">Cutaneotrichosporon spelunceum</name>
    <dbReference type="NCBI Taxonomy" id="1672016"/>
    <lineage>
        <taxon>Eukaryota</taxon>
        <taxon>Fungi</taxon>
        <taxon>Dikarya</taxon>
        <taxon>Basidiomycota</taxon>
        <taxon>Agaricomycotina</taxon>
        <taxon>Tremellomycetes</taxon>
        <taxon>Trichosporonales</taxon>
        <taxon>Trichosporonaceae</taxon>
        <taxon>Cutaneotrichosporon</taxon>
    </lineage>
</organism>
<evidence type="ECO:0000313" key="2">
    <source>
        <dbReference type="EMBL" id="GMK57942.1"/>
    </source>
</evidence>
<reference evidence="2" key="1">
    <citation type="journal article" date="2023" name="BMC Genomics">
        <title>Chromosome-level genome assemblies of Cutaneotrichosporon spp. (Trichosporonales, Basidiomycota) reveal imbalanced evolution between nucleotide sequences and chromosome synteny.</title>
        <authorList>
            <person name="Kobayashi Y."/>
            <person name="Kayamori A."/>
            <person name="Aoki K."/>
            <person name="Shiwa Y."/>
            <person name="Matsutani M."/>
            <person name="Fujita N."/>
            <person name="Sugita T."/>
            <person name="Iwasaki W."/>
            <person name="Tanaka N."/>
            <person name="Takashima M."/>
        </authorList>
    </citation>
    <scope>NUCLEOTIDE SEQUENCE</scope>
    <source>
        <strain evidence="2">HIS016</strain>
    </source>
</reference>
<reference evidence="2" key="2">
    <citation type="submission" date="2023-06" db="EMBL/GenBank/DDBJ databases">
        <authorList>
            <person name="Kobayashi Y."/>
            <person name="Kayamori A."/>
            <person name="Aoki K."/>
            <person name="Shiwa Y."/>
            <person name="Fujita N."/>
            <person name="Sugita T."/>
            <person name="Iwasaki W."/>
            <person name="Tanaka N."/>
            <person name="Takashima M."/>
        </authorList>
    </citation>
    <scope>NUCLEOTIDE SEQUENCE</scope>
    <source>
        <strain evidence="2">HIS016</strain>
    </source>
</reference>
<dbReference type="EMBL" id="BTCM01000004">
    <property type="protein sequence ID" value="GMK57942.1"/>
    <property type="molecule type" value="Genomic_DNA"/>
</dbReference>
<evidence type="ECO:0000256" key="1">
    <source>
        <dbReference type="SAM" id="Phobius"/>
    </source>
</evidence>
<keyword evidence="1" id="KW-1133">Transmembrane helix</keyword>
<accession>A0AAD3TWX6</accession>
<keyword evidence="1" id="KW-0812">Transmembrane</keyword>
<gene>
    <name evidence="2" type="ORF">CspeluHIS016_0407760</name>
</gene>
<sequence>MVVRNKALSAKLYTEPDADVHAHVPATEPLRPAPPAVLLVCILAAGTLLGLSAASYATLIYRGEYPALAVLTALLVAAYSVPDDVL</sequence>
<comment type="caution">
    <text evidence="2">The sequence shown here is derived from an EMBL/GenBank/DDBJ whole genome shotgun (WGS) entry which is preliminary data.</text>
</comment>
<feature type="transmembrane region" description="Helical" evidence="1">
    <location>
        <begin position="36"/>
        <end position="58"/>
    </location>
</feature>
<keyword evidence="3" id="KW-1185">Reference proteome</keyword>
<evidence type="ECO:0000313" key="3">
    <source>
        <dbReference type="Proteomes" id="UP001222932"/>
    </source>
</evidence>
<dbReference type="AlphaFoldDB" id="A0AAD3TWX6"/>
<dbReference type="Proteomes" id="UP001222932">
    <property type="component" value="Unassembled WGS sequence"/>
</dbReference>